<dbReference type="NCBIfam" id="TIGR00067">
    <property type="entry name" value="glut_race"/>
    <property type="match status" value="1"/>
</dbReference>
<feature type="binding site" evidence="7">
    <location>
        <begin position="192"/>
        <end position="193"/>
    </location>
    <ligand>
        <name>substrate</name>
    </ligand>
</feature>
<dbReference type="GO" id="GO:0008881">
    <property type="term" value="F:glutamate racemase activity"/>
    <property type="evidence" value="ECO:0007669"/>
    <property type="project" value="UniProtKB-UniRule"/>
</dbReference>
<keyword evidence="5 7" id="KW-0413">Isomerase</keyword>
<comment type="pathway">
    <text evidence="7">Cell wall biogenesis; peptidoglycan biosynthesis.</text>
</comment>
<feature type="binding site" evidence="7">
    <location>
        <begin position="45"/>
        <end position="46"/>
    </location>
    <ligand>
        <name>substrate</name>
    </ligand>
</feature>
<dbReference type="PROSITE" id="PS00924">
    <property type="entry name" value="ASP_GLU_RACEMASE_2"/>
    <property type="match status" value="1"/>
</dbReference>
<evidence type="ECO:0000256" key="2">
    <source>
        <dbReference type="ARBA" id="ARBA00013090"/>
    </source>
</evidence>
<evidence type="ECO:0000256" key="3">
    <source>
        <dbReference type="ARBA" id="ARBA00022960"/>
    </source>
</evidence>
<name>A0A423PP05_9GAMM</name>
<feature type="binding site" evidence="7">
    <location>
        <begin position="78"/>
        <end position="79"/>
    </location>
    <ligand>
        <name>substrate</name>
    </ligand>
</feature>
<evidence type="ECO:0000256" key="5">
    <source>
        <dbReference type="ARBA" id="ARBA00023235"/>
    </source>
</evidence>
<evidence type="ECO:0000256" key="6">
    <source>
        <dbReference type="ARBA" id="ARBA00023316"/>
    </source>
</evidence>
<dbReference type="InParanoid" id="A0A423PP05"/>
<dbReference type="InterPro" id="IPR015942">
    <property type="entry name" value="Asp/Glu/hydantoin_racemase"/>
</dbReference>
<dbReference type="SUPFAM" id="SSF53681">
    <property type="entry name" value="Aspartate/glutamate racemase"/>
    <property type="match status" value="2"/>
</dbReference>
<reference evidence="8 9" key="1">
    <citation type="submission" date="2013-10" db="EMBL/GenBank/DDBJ databases">
        <title>Salinisphaera japonica YTM-1 Genome Sequencing.</title>
        <authorList>
            <person name="Lai Q."/>
            <person name="Li C."/>
            <person name="Shao Z."/>
        </authorList>
    </citation>
    <scope>NUCLEOTIDE SEQUENCE [LARGE SCALE GENOMIC DNA]</scope>
    <source>
        <strain evidence="8 9">YTM-1</strain>
    </source>
</reference>
<dbReference type="InterPro" id="IPR033134">
    <property type="entry name" value="Asp/Glu_racemase_AS_2"/>
</dbReference>
<dbReference type="PANTHER" id="PTHR21198">
    <property type="entry name" value="GLUTAMATE RACEMASE"/>
    <property type="match status" value="1"/>
</dbReference>
<dbReference type="GO" id="GO:0008360">
    <property type="term" value="P:regulation of cell shape"/>
    <property type="evidence" value="ECO:0007669"/>
    <property type="project" value="UniProtKB-KW"/>
</dbReference>
<evidence type="ECO:0000313" key="8">
    <source>
        <dbReference type="EMBL" id="ROO27320.1"/>
    </source>
</evidence>
<proteinExistence type="inferred from homology"/>
<keyword evidence="4 7" id="KW-0573">Peptidoglycan synthesis</keyword>
<evidence type="ECO:0000256" key="1">
    <source>
        <dbReference type="ARBA" id="ARBA00001602"/>
    </source>
</evidence>
<comment type="catalytic activity">
    <reaction evidence="1 7">
        <text>L-glutamate = D-glutamate</text>
        <dbReference type="Rhea" id="RHEA:12813"/>
        <dbReference type="ChEBI" id="CHEBI:29985"/>
        <dbReference type="ChEBI" id="CHEBI:29986"/>
        <dbReference type="EC" id="5.1.1.3"/>
    </reaction>
</comment>
<comment type="similarity">
    <text evidence="7">Belongs to the aspartate/glutamate racemases family.</text>
</comment>
<keyword evidence="9" id="KW-1185">Reference proteome</keyword>
<dbReference type="EMBL" id="AYKG01000028">
    <property type="protein sequence ID" value="ROO27320.1"/>
    <property type="molecule type" value="Genomic_DNA"/>
</dbReference>
<evidence type="ECO:0000256" key="4">
    <source>
        <dbReference type="ARBA" id="ARBA00022984"/>
    </source>
</evidence>
<dbReference type="InterPro" id="IPR001920">
    <property type="entry name" value="Asp/Glu_race"/>
</dbReference>
<dbReference type="FunCoup" id="A0A423PP05">
    <property type="interactions" value="219"/>
</dbReference>
<dbReference type="PROSITE" id="PS00923">
    <property type="entry name" value="ASP_GLU_RACEMASE_1"/>
    <property type="match status" value="1"/>
</dbReference>
<feature type="binding site" evidence="7">
    <location>
        <begin position="13"/>
        <end position="14"/>
    </location>
    <ligand>
        <name>substrate</name>
    </ligand>
</feature>
<feature type="active site" description="Proton donor/acceptor" evidence="7">
    <location>
        <position position="191"/>
    </location>
</feature>
<sequence>MLVDRDAPIIVFDSGVGGLSVLQGIRAALPQAPLVYAMDRAAYPYGQQAEATLLARVPALLGRLAERYRPRLIVMACNTASTVALAAVREALQVPIVGTVPAIKPAACMTQTGVIGVLGTAATVRQAYVDRLSAAFAADRLVLRHGAPALVDYAEARLRGAPGDGDAPRAAINALLAQPGGDRLDTIVLACTHFPLVRDALVETAPRQLRFIDGTEGIARRCQALTTGQSWPAQAPTGITLTTGEPAECTLLVETLARFGLGPAQAL</sequence>
<dbReference type="AlphaFoldDB" id="A0A423PP05"/>
<gene>
    <name evidence="7" type="primary">murI</name>
    <name evidence="8" type="ORF">SAJA_09710</name>
</gene>
<dbReference type="InterPro" id="IPR004391">
    <property type="entry name" value="Glu_race"/>
</dbReference>
<keyword evidence="6 7" id="KW-0961">Cell wall biogenesis/degradation</keyword>
<evidence type="ECO:0000313" key="9">
    <source>
        <dbReference type="Proteomes" id="UP000285310"/>
    </source>
</evidence>
<dbReference type="HAMAP" id="MF_00258">
    <property type="entry name" value="Glu_racemase"/>
    <property type="match status" value="1"/>
</dbReference>
<dbReference type="GO" id="GO:0009252">
    <property type="term" value="P:peptidoglycan biosynthetic process"/>
    <property type="evidence" value="ECO:0007669"/>
    <property type="project" value="UniProtKB-UniRule"/>
</dbReference>
<dbReference type="Pfam" id="PF01177">
    <property type="entry name" value="Asp_Glu_race"/>
    <property type="match status" value="1"/>
</dbReference>
<keyword evidence="3 7" id="KW-0133">Cell shape</keyword>
<feature type="active site" description="Proton donor/acceptor" evidence="7">
    <location>
        <position position="77"/>
    </location>
</feature>
<organism evidence="8 9">
    <name type="scientific">Salinisphaera japonica YTM-1</name>
    <dbReference type="NCBI Taxonomy" id="1209778"/>
    <lineage>
        <taxon>Bacteria</taxon>
        <taxon>Pseudomonadati</taxon>
        <taxon>Pseudomonadota</taxon>
        <taxon>Gammaproteobacteria</taxon>
        <taxon>Salinisphaerales</taxon>
        <taxon>Salinisphaeraceae</taxon>
        <taxon>Salinisphaera</taxon>
    </lineage>
</organism>
<dbReference type="EC" id="5.1.1.3" evidence="2 7"/>
<protein>
    <recommendedName>
        <fullName evidence="2 7">Glutamate racemase</fullName>
        <ecNumber evidence="2 7">5.1.1.3</ecNumber>
    </recommendedName>
</protein>
<dbReference type="GO" id="GO:0071555">
    <property type="term" value="P:cell wall organization"/>
    <property type="evidence" value="ECO:0007669"/>
    <property type="project" value="UniProtKB-KW"/>
</dbReference>
<dbReference type="RefSeq" id="WP_342777547.1">
    <property type="nucleotide sequence ID" value="NZ_AYKG01000028.1"/>
</dbReference>
<dbReference type="PANTHER" id="PTHR21198:SF2">
    <property type="entry name" value="GLUTAMATE RACEMASE"/>
    <property type="match status" value="1"/>
</dbReference>
<dbReference type="InterPro" id="IPR018187">
    <property type="entry name" value="Asp/Glu_racemase_AS_1"/>
</dbReference>
<dbReference type="Proteomes" id="UP000285310">
    <property type="component" value="Unassembled WGS sequence"/>
</dbReference>
<evidence type="ECO:0000256" key="7">
    <source>
        <dbReference type="HAMAP-Rule" id="MF_00258"/>
    </source>
</evidence>
<dbReference type="Gene3D" id="3.40.50.1860">
    <property type="match status" value="2"/>
</dbReference>
<accession>A0A423PP05</accession>
<dbReference type="UniPathway" id="UPA00219"/>
<comment type="function">
    <text evidence="7">Provides the (R)-glutamate required for cell wall biosynthesis.</text>
</comment>
<comment type="caution">
    <text evidence="8">The sequence shown here is derived from an EMBL/GenBank/DDBJ whole genome shotgun (WGS) entry which is preliminary data.</text>
</comment>